<accession>F5XRA9</accession>
<dbReference type="AlphaFoldDB" id="F5XRA9"/>
<evidence type="ECO:0000313" key="9">
    <source>
        <dbReference type="Proteomes" id="UP000007947"/>
    </source>
</evidence>
<proteinExistence type="inferred from homology"/>
<evidence type="ECO:0000256" key="6">
    <source>
        <dbReference type="PIRNR" id="PIRNR000535"/>
    </source>
</evidence>
<gene>
    <name evidence="8" type="ordered locus">MLP_15850</name>
</gene>
<keyword evidence="5" id="KW-0067">ATP-binding</keyword>
<dbReference type="Pfam" id="PF00294">
    <property type="entry name" value="PfkB"/>
    <property type="match status" value="1"/>
</dbReference>
<evidence type="ECO:0000313" key="8">
    <source>
        <dbReference type="EMBL" id="BAK34599.1"/>
    </source>
</evidence>
<dbReference type="PANTHER" id="PTHR46566:SF5">
    <property type="entry name" value="1-PHOSPHOFRUCTOKINASE"/>
    <property type="match status" value="1"/>
</dbReference>
<evidence type="ECO:0000259" key="7">
    <source>
        <dbReference type="Pfam" id="PF00294"/>
    </source>
</evidence>
<dbReference type="EMBL" id="AP012204">
    <property type="protein sequence ID" value="BAK34599.1"/>
    <property type="molecule type" value="Genomic_DNA"/>
</dbReference>
<evidence type="ECO:0000256" key="1">
    <source>
        <dbReference type="ARBA" id="ARBA00010688"/>
    </source>
</evidence>
<keyword evidence="2 6" id="KW-0808">Transferase</keyword>
<dbReference type="InterPro" id="IPR029056">
    <property type="entry name" value="Ribokinase-like"/>
</dbReference>
<dbReference type="GO" id="GO:0008443">
    <property type="term" value="F:phosphofructokinase activity"/>
    <property type="evidence" value="ECO:0007669"/>
    <property type="project" value="TreeGrafter"/>
</dbReference>
<evidence type="ECO:0000256" key="2">
    <source>
        <dbReference type="ARBA" id="ARBA00022679"/>
    </source>
</evidence>
<dbReference type="KEGG" id="mph:MLP_15850"/>
<dbReference type="RefSeq" id="WP_013862482.1">
    <property type="nucleotide sequence ID" value="NC_015635.1"/>
</dbReference>
<dbReference type="InterPro" id="IPR011611">
    <property type="entry name" value="PfkB_dom"/>
</dbReference>
<organism evidence="8 9">
    <name type="scientific">Microlunatus phosphovorus (strain ATCC 700054 / DSM 10555 / JCM 9379 / NBRC 101784 / NCIMB 13414 / VKM Ac-1990 / NM-1)</name>
    <dbReference type="NCBI Taxonomy" id="1032480"/>
    <lineage>
        <taxon>Bacteria</taxon>
        <taxon>Bacillati</taxon>
        <taxon>Actinomycetota</taxon>
        <taxon>Actinomycetes</taxon>
        <taxon>Propionibacteriales</taxon>
        <taxon>Propionibacteriaceae</taxon>
        <taxon>Microlunatus</taxon>
    </lineage>
</organism>
<protein>
    <submittedName>
        <fullName evidence="8">Putative carbohydrate kinase</fullName>
        <ecNumber evidence="8">2.7.1.-</ecNumber>
    </submittedName>
</protein>
<dbReference type="OrthoDB" id="9801219at2"/>
<evidence type="ECO:0000256" key="3">
    <source>
        <dbReference type="ARBA" id="ARBA00022741"/>
    </source>
</evidence>
<dbReference type="PANTHER" id="PTHR46566">
    <property type="entry name" value="1-PHOSPHOFRUCTOKINASE-RELATED"/>
    <property type="match status" value="1"/>
</dbReference>
<dbReference type="GO" id="GO:0005524">
    <property type="term" value="F:ATP binding"/>
    <property type="evidence" value="ECO:0007669"/>
    <property type="project" value="UniProtKB-KW"/>
</dbReference>
<dbReference type="SUPFAM" id="SSF53613">
    <property type="entry name" value="Ribokinase-like"/>
    <property type="match status" value="1"/>
</dbReference>
<dbReference type="HOGENOM" id="CLU_050013_0_2_11"/>
<dbReference type="Proteomes" id="UP000007947">
    <property type="component" value="Chromosome"/>
</dbReference>
<dbReference type="InterPro" id="IPR017583">
    <property type="entry name" value="Tagatose/fructose_Pkinase"/>
</dbReference>
<dbReference type="GO" id="GO:0005829">
    <property type="term" value="C:cytosol"/>
    <property type="evidence" value="ECO:0007669"/>
    <property type="project" value="TreeGrafter"/>
</dbReference>
<dbReference type="PIRSF" id="PIRSF000535">
    <property type="entry name" value="1PFK/6PFK/LacC"/>
    <property type="match status" value="1"/>
</dbReference>
<dbReference type="STRING" id="1032480.MLP_15850"/>
<dbReference type="eggNOG" id="COG1105">
    <property type="taxonomic scope" value="Bacteria"/>
</dbReference>
<keyword evidence="9" id="KW-1185">Reference proteome</keyword>
<dbReference type="EC" id="2.7.1.-" evidence="8"/>
<keyword evidence="3" id="KW-0547">Nucleotide-binding</keyword>
<reference evidence="8 9" key="1">
    <citation type="submission" date="2011-05" db="EMBL/GenBank/DDBJ databases">
        <title>Whole genome sequence of Microlunatus phosphovorus NM-1.</title>
        <authorList>
            <person name="Hosoyama A."/>
            <person name="Sasaki K."/>
            <person name="Harada T."/>
            <person name="Igarashi R."/>
            <person name="Kawakoshi A."/>
            <person name="Sasagawa M."/>
            <person name="Fukada J."/>
            <person name="Nakamura S."/>
            <person name="Katano Y."/>
            <person name="Hanada S."/>
            <person name="Kamagata Y."/>
            <person name="Nakamura N."/>
            <person name="Yamazaki S."/>
            <person name="Fujita N."/>
        </authorList>
    </citation>
    <scope>NUCLEOTIDE SEQUENCE [LARGE SCALE GENOMIC DNA]</scope>
    <source>
        <strain evidence="9">ATCC 700054 / DSM 10555 / JCM 9379 / NBRC 101784 / NCIMB 13414 / VKM Ac-1990 / NM-1</strain>
    </source>
</reference>
<name>F5XRA9_MICPN</name>
<feature type="domain" description="Carbohydrate kinase PfkB" evidence="7">
    <location>
        <begin position="9"/>
        <end position="291"/>
    </location>
</feature>
<evidence type="ECO:0000256" key="4">
    <source>
        <dbReference type="ARBA" id="ARBA00022777"/>
    </source>
</evidence>
<keyword evidence="4 8" id="KW-0418">Kinase</keyword>
<evidence type="ECO:0000256" key="5">
    <source>
        <dbReference type="ARBA" id="ARBA00022840"/>
    </source>
</evidence>
<sequence>MITVAGLTPSVDLTYVVGHLELGQIHRPTQVVRRAGGKPLNFARAAAALGADVSIVAVLGGWTGDWLADELAKAKIAVHRVGTPVLTRTCVSISSDDSDELTEIYEYAEPIPAEVWAAAREALTSELAARQGWLVISGGPPRGLPPTGLAELAELAHHAGRQVAVDTHGASLVPLLHSHPELVKINRAEAAQVLGADPATDLTELARAVQAKSGGIVVLTDGAAGSIGLTADGRIHAVAAPGLRGRFPVGSGDSFLAGLLARLDQGDDLGSALRLATAAGVANAQVPGPGSFDATLVTEVERKITVQAISTPHH</sequence>
<dbReference type="Gene3D" id="3.40.1190.20">
    <property type="match status" value="1"/>
</dbReference>
<comment type="similarity">
    <text evidence="1">Belongs to the carbohydrate kinase PfkB family.</text>
</comment>